<dbReference type="Gene3D" id="3.40.50.150">
    <property type="entry name" value="Vaccinia Virus protein VP39"/>
    <property type="match status" value="1"/>
</dbReference>
<reference evidence="10 11" key="1">
    <citation type="submission" date="2019-06" db="EMBL/GenBank/DDBJ databases">
        <title>Genomic insights into carbon and energy metabolism of Deferribacter autotrophicus revealed new metabolic traits in the phylum Deferribacteres.</title>
        <authorList>
            <person name="Slobodkin A.I."/>
            <person name="Slobodkina G.B."/>
            <person name="Allioux M."/>
            <person name="Alain K."/>
            <person name="Jebbar M."/>
            <person name="Shadrin V."/>
            <person name="Kublanov I.V."/>
            <person name="Toshchakov S.V."/>
            <person name="Bonch-Osmolovskaya E.A."/>
        </authorList>
    </citation>
    <scope>NUCLEOTIDE SEQUENCE [LARGE SCALE GENOMIC DNA]</scope>
    <source>
        <strain evidence="10 11">SL50</strain>
    </source>
</reference>
<dbReference type="GO" id="GO:0006364">
    <property type="term" value="P:rRNA processing"/>
    <property type="evidence" value="ECO:0007669"/>
    <property type="project" value="UniProtKB-KW"/>
</dbReference>
<keyword evidence="4 10" id="KW-0489">Methyltransferase</keyword>
<dbReference type="SUPFAM" id="SSF53335">
    <property type="entry name" value="S-adenosyl-L-methionine-dependent methyltransferases"/>
    <property type="match status" value="1"/>
</dbReference>
<evidence type="ECO:0000256" key="2">
    <source>
        <dbReference type="ARBA" id="ARBA00022490"/>
    </source>
</evidence>
<evidence type="ECO:0000256" key="8">
    <source>
        <dbReference type="ARBA" id="ARBA00038091"/>
    </source>
</evidence>
<comment type="similarity">
    <text evidence="8">Belongs to the methyltransferase superfamily. RlmI family.</text>
</comment>
<dbReference type="GO" id="GO:0005737">
    <property type="term" value="C:cytoplasm"/>
    <property type="evidence" value="ECO:0007669"/>
    <property type="project" value="UniProtKB-SubCell"/>
</dbReference>
<dbReference type="EMBL" id="VFJB01000009">
    <property type="protein sequence ID" value="KAA0257070.1"/>
    <property type="molecule type" value="Genomic_DNA"/>
</dbReference>
<gene>
    <name evidence="10" type="ORF">FHQ18_10910</name>
</gene>
<evidence type="ECO:0000259" key="9">
    <source>
        <dbReference type="SMART" id="SM00359"/>
    </source>
</evidence>
<keyword evidence="5 10" id="KW-0808">Transferase</keyword>
<dbReference type="CDD" id="cd11572">
    <property type="entry name" value="RlmI_M_like"/>
    <property type="match status" value="1"/>
</dbReference>
<sequence length="389" mass="44922">MKSLFLKKGFERRVQTGYLWIFSNEVENLKDFVPGELAKIFTHTKDFVGIGYVNPHSLICARILSKKDTKIDIDFVKNRITTALSLRKKLYNKPYYRLLFSEGDFFPGVIIDRYDNIFSIQLNTFWADKNKDLIITALKEIFSNNINIVLKNDNNARLLETLPLSVESLNSEFNGDIFFEENEIKMYVNILKGQKTGYYFDQRENKKLMQFVAKDSYVIDVFSYIGGWGLNALKNGAKKVTFVDISAFPLECAEENVKLNKFKAETEFIKMDAIDFLKNLAQSNEKPDVLVIDPPAFVKSKKKLNEALKGYINLNKWALKSVKKNGFIFTCSCSQHVDEEKFHWILNNAAKTAGKKFKILSKLSQGFDHPVNPKMKETFYLKGFFIQVL</sequence>
<dbReference type="Pfam" id="PF03602">
    <property type="entry name" value="Cons_hypoth95"/>
    <property type="match status" value="1"/>
</dbReference>
<dbReference type="InterPro" id="IPR029063">
    <property type="entry name" value="SAM-dependent_MTases_sf"/>
</dbReference>
<dbReference type="SUPFAM" id="SSF88697">
    <property type="entry name" value="PUA domain-like"/>
    <property type="match status" value="1"/>
</dbReference>
<evidence type="ECO:0000313" key="11">
    <source>
        <dbReference type="Proteomes" id="UP000322876"/>
    </source>
</evidence>
<organism evidence="10 11">
    <name type="scientific">Deferribacter autotrophicus</name>
    <dbReference type="NCBI Taxonomy" id="500465"/>
    <lineage>
        <taxon>Bacteria</taxon>
        <taxon>Pseudomonadati</taxon>
        <taxon>Deferribacterota</taxon>
        <taxon>Deferribacteres</taxon>
        <taxon>Deferribacterales</taxon>
        <taxon>Deferribacteraceae</taxon>
        <taxon>Deferribacter</taxon>
    </lineage>
</organism>
<dbReference type="GO" id="GO:0008168">
    <property type="term" value="F:methyltransferase activity"/>
    <property type="evidence" value="ECO:0007669"/>
    <property type="project" value="UniProtKB-KW"/>
</dbReference>
<dbReference type="InterPro" id="IPR036974">
    <property type="entry name" value="PUA_sf"/>
</dbReference>
<dbReference type="GO" id="GO:0032259">
    <property type="term" value="P:methylation"/>
    <property type="evidence" value="ECO:0007669"/>
    <property type="project" value="UniProtKB-KW"/>
</dbReference>
<keyword evidence="3" id="KW-0698">rRNA processing</keyword>
<name>A0A5A8EZG0_9BACT</name>
<dbReference type="InterPro" id="IPR002478">
    <property type="entry name" value="PUA"/>
</dbReference>
<keyword evidence="11" id="KW-1185">Reference proteome</keyword>
<dbReference type="GO" id="GO:0003723">
    <property type="term" value="F:RNA binding"/>
    <property type="evidence" value="ECO:0007669"/>
    <property type="project" value="UniProtKB-KW"/>
</dbReference>
<dbReference type="Gene3D" id="2.30.130.10">
    <property type="entry name" value="PUA domain"/>
    <property type="match status" value="1"/>
</dbReference>
<comment type="caution">
    <text evidence="10">The sequence shown here is derived from an EMBL/GenBank/DDBJ whole genome shotgun (WGS) entry which is preliminary data.</text>
</comment>
<dbReference type="PROSITE" id="PS50890">
    <property type="entry name" value="PUA"/>
    <property type="match status" value="1"/>
</dbReference>
<evidence type="ECO:0000256" key="5">
    <source>
        <dbReference type="ARBA" id="ARBA00022679"/>
    </source>
</evidence>
<dbReference type="PANTHER" id="PTHR42873:SF1">
    <property type="entry name" value="S-ADENOSYLMETHIONINE-DEPENDENT METHYLTRANSFERASE DOMAIN-CONTAINING PROTEIN"/>
    <property type="match status" value="1"/>
</dbReference>
<feature type="domain" description="PUA" evidence="9">
    <location>
        <begin position="2"/>
        <end position="85"/>
    </location>
</feature>
<keyword evidence="7" id="KW-0694">RNA-binding</keyword>
<dbReference type="CDD" id="cd21153">
    <property type="entry name" value="PUA_RlmI"/>
    <property type="match status" value="1"/>
</dbReference>
<evidence type="ECO:0000313" key="10">
    <source>
        <dbReference type="EMBL" id="KAA0257070.1"/>
    </source>
</evidence>
<evidence type="ECO:0000256" key="6">
    <source>
        <dbReference type="ARBA" id="ARBA00022691"/>
    </source>
</evidence>
<dbReference type="Proteomes" id="UP000322876">
    <property type="component" value="Unassembled WGS sequence"/>
</dbReference>
<dbReference type="OrthoDB" id="9805492at2"/>
<accession>A0A5A8EZG0</accession>
<dbReference type="Gene3D" id="3.30.750.80">
    <property type="entry name" value="RNA methyltransferase domain (HRMD) like"/>
    <property type="match status" value="1"/>
</dbReference>
<dbReference type="InterPro" id="IPR015947">
    <property type="entry name" value="PUA-like_sf"/>
</dbReference>
<dbReference type="SMART" id="SM00359">
    <property type="entry name" value="PUA"/>
    <property type="match status" value="1"/>
</dbReference>
<dbReference type="AlphaFoldDB" id="A0A5A8EZG0"/>
<comment type="subcellular location">
    <subcellularLocation>
        <location evidence="1">Cytoplasm</location>
    </subcellularLocation>
</comment>
<dbReference type="Pfam" id="PF17785">
    <property type="entry name" value="PUA_3"/>
    <property type="match status" value="1"/>
</dbReference>
<proteinExistence type="inferred from homology"/>
<dbReference type="RefSeq" id="WP_149267215.1">
    <property type="nucleotide sequence ID" value="NZ_VFJB01000009.1"/>
</dbReference>
<evidence type="ECO:0000256" key="3">
    <source>
        <dbReference type="ARBA" id="ARBA00022552"/>
    </source>
</evidence>
<protein>
    <submittedName>
        <fullName evidence="10">Class I SAM-dependent rRNA methyltransferase</fullName>
    </submittedName>
</protein>
<keyword evidence="2" id="KW-0963">Cytoplasm</keyword>
<evidence type="ECO:0000256" key="1">
    <source>
        <dbReference type="ARBA" id="ARBA00004496"/>
    </source>
</evidence>
<dbReference type="PANTHER" id="PTHR42873">
    <property type="entry name" value="RIBOSOMAL RNA LARGE SUBUNIT METHYLTRANSFERASE"/>
    <property type="match status" value="1"/>
</dbReference>
<evidence type="ECO:0000256" key="7">
    <source>
        <dbReference type="ARBA" id="ARBA00022884"/>
    </source>
</evidence>
<dbReference type="CDD" id="cd02440">
    <property type="entry name" value="AdoMet_MTases"/>
    <property type="match status" value="1"/>
</dbReference>
<keyword evidence="6" id="KW-0949">S-adenosyl-L-methionine</keyword>
<dbReference type="InterPro" id="IPR041532">
    <property type="entry name" value="RlmI-like_PUA"/>
</dbReference>
<evidence type="ECO:0000256" key="4">
    <source>
        <dbReference type="ARBA" id="ARBA00022603"/>
    </source>
</evidence>